<gene>
    <name evidence="2" type="ORF">FA047_02200</name>
</gene>
<comment type="caution">
    <text evidence="2">The sequence shown here is derived from an EMBL/GenBank/DDBJ whole genome shotgun (WGS) entry which is preliminary data.</text>
</comment>
<keyword evidence="1" id="KW-0732">Signal</keyword>
<dbReference type="EMBL" id="SWBQ01000001">
    <property type="protein sequence ID" value="TKC08929.1"/>
    <property type="molecule type" value="Genomic_DNA"/>
</dbReference>
<dbReference type="OrthoDB" id="768006at2"/>
<name>A0A4U1CSL8_9SPHI</name>
<proteinExistence type="predicted"/>
<organism evidence="2 3">
    <name type="scientific">Pedobacter frigoris</name>
    <dbReference type="NCBI Taxonomy" id="2571272"/>
    <lineage>
        <taxon>Bacteria</taxon>
        <taxon>Pseudomonadati</taxon>
        <taxon>Bacteroidota</taxon>
        <taxon>Sphingobacteriia</taxon>
        <taxon>Sphingobacteriales</taxon>
        <taxon>Sphingobacteriaceae</taxon>
        <taxon>Pedobacter</taxon>
    </lineage>
</organism>
<evidence type="ECO:0000313" key="2">
    <source>
        <dbReference type="EMBL" id="TKC08929.1"/>
    </source>
</evidence>
<dbReference type="Proteomes" id="UP000307244">
    <property type="component" value="Unassembled WGS sequence"/>
</dbReference>
<dbReference type="AlphaFoldDB" id="A0A4U1CSL8"/>
<protein>
    <submittedName>
        <fullName evidence="2">Uncharacterized protein</fullName>
    </submittedName>
</protein>
<evidence type="ECO:0000313" key="3">
    <source>
        <dbReference type="Proteomes" id="UP000307244"/>
    </source>
</evidence>
<sequence length="218" mass="24388">MRTGIFLALMLGMLNLASVAQQLPTCIEQLNRKSDITTTKFERVITLKGNRTVYEFSITSKRECIHCARGTIFYDGNCNVVASFITSRGFKGFVEDGYTAAELGYLGYPNIKYRPKEDPLPSCIEKVLVNADSLNKAGVSKIVQVRMKDKILYGFEHLIDPKLANCKDCPRSIVYYNADCKPEVTFRVGGIAGVKGNNGYTGTDYNSKQILNILWRTK</sequence>
<reference evidence="2 3" key="1">
    <citation type="submission" date="2019-04" db="EMBL/GenBank/DDBJ databases">
        <title>Pedobacter sp. RP-3-15 sp. nov., isolated from Arctic soil.</title>
        <authorList>
            <person name="Dahal R.H."/>
            <person name="Kim D.-U."/>
        </authorList>
    </citation>
    <scope>NUCLEOTIDE SEQUENCE [LARGE SCALE GENOMIC DNA]</scope>
    <source>
        <strain evidence="2 3">RP-3-15</strain>
    </source>
</reference>
<accession>A0A4U1CSL8</accession>
<keyword evidence="3" id="KW-1185">Reference proteome</keyword>
<feature type="signal peptide" evidence="1">
    <location>
        <begin position="1"/>
        <end position="20"/>
    </location>
</feature>
<evidence type="ECO:0000256" key="1">
    <source>
        <dbReference type="SAM" id="SignalP"/>
    </source>
</evidence>
<feature type="chain" id="PRO_5020635283" evidence="1">
    <location>
        <begin position="21"/>
        <end position="218"/>
    </location>
</feature>
<dbReference type="RefSeq" id="WP_136834347.1">
    <property type="nucleotide sequence ID" value="NZ_SWBQ01000001.1"/>
</dbReference>